<feature type="region of interest" description="Disordered" evidence="1">
    <location>
        <begin position="1"/>
        <end position="93"/>
    </location>
</feature>
<comment type="caution">
    <text evidence="2">The sequence shown here is derived from an EMBL/GenBank/DDBJ whole genome shotgun (WGS) entry which is preliminary data.</text>
</comment>
<sequence length="151" mass="16004">MEDEAVGDPPSRVDRSGVKRGRSSLEQDASANRQASEKEKPAVPTTSQAGSRFVVLDTMDEPQDSDEIVPNTAETNVPVTAKKNGDGKRMTGDNRKQLQQGLQNVAQLANKGVAIGSSLTSPRAKHGPKVVASNSANKSPAVNIPNIEFNL</sequence>
<dbReference type="EMBL" id="AWUE01015672">
    <property type="protein sequence ID" value="OMO96232.1"/>
    <property type="molecule type" value="Genomic_DNA"/>
</dbReference>
<feature type="compositionally biased region" description="Basic and acidic residues" evidence="1">
    <location>
        <begin position="83"/>
        <end position="93"/>
    </location>
</feature>
<accession>A0A1R3JMX5</accession>
<dbReference type="AlphaFoldDB" id="A0A1R3JMX5"/>
<feature type="compositionally biased region" description="Acidic residues" evidence="1">
    <location>
        <begin position="58"/>
        <end position="67"/>
    </location>
</feature>
<evidence type="ECO:0000313" key="2">
    <source>
        <dbReference type="EMBL" id="OMO96232.1"/>
    </source>
</evidence>
<keyword evidence="3" id="KW-1185">Reference proteome</keyword>
<protein>
    <submittedName>
        <fullName evidence="2">RNA polymerase II-associated protein 1</fullName>
    </submittedName>
</protein>
<gene>
    <name evidence="2" type="ORF">COLO4_15405</name>
</gene>
<reference evidence="3" key="1">
    <citation type="submission" date="2013-09" db="EMBL/GenBank/DDBJ databases">
        <title>Corchorus olitorius genome sequencing.</title>
        <authorList>
            <person name="Alam M."/>
            <person name="Haque M.S."/>
            <person name="Islam M.S."/>
            <person name="Emdad E.M."/>
            <person name="Islam M.M."/>
            <person name="Ahmed B."/>
            <person name="Halim A."/>
            <person name="Hossen Q.M.M."/>
            <person name="Hossain M.Z."/>
            <person name="Ahmed R."/>
            <person name="Khan M.M."/>
            <person name="Islam R."/>
            <person name="Rashid M.M."/>
            <person name="Khan S.A."/>
            <person name="Rahman M.S."/>
            <person name="Alam M."/>
            <person name="Yahiya A.S."/>
            <person name="Khan M.S."/>
            <person name="Azam M.S."/>
            <person name="Haque T."/>
            <person name="Lashkar M.Z.H."/>
            <person name="Akhand A.I."/>
            <person name="Morshed G."/>
            <person name="Roy S."/>
            <person name="Uddin K.S."/>
            <person name="Rabeya T."/>
            <person name="Hossain A.S."/>
            <person name="Chowdhury A."/>
            <person name="Snigdha A.R."/>
            <person name="Mortoza M.S."/>
            <person name="Matin S.A."/>
            <person name="Hoque S.M.E."/>
            <person name="Islam M.K."/>
            <person name="Roy D.K."/>
            <person name="Haider R."/>
            <person name="Moosa M.M."/>
            <person name="Elias S.M."/>
            <person name="Hasan A.M."/>
            <person name="Jahan S."/>
            <person name="Shafiuddin M."/>
            <person name="Mahmood N."/>
            <person name="Shommy N.S."/>
        </authorList>
    </citation>
    <scope>NUCLEOTIDE SEQUENCE [LARGE SCALE GENOMIC DNA]</scope>
    <source>
        <strain evidence="3">cv. O-4</strain>
    </source>
</reference>
<name>A0A1R3JMX5_9ROSI</name>
<feature type="region of interest" description="Disordered" evidence="1">
    <location>
        <begin position="119"/>
        <end position="139"/>
    </location>
</feature>
<organism evidence="2 3">
    <name type="scientific">Corchorus olitorius</name>
    <dbReference type="NCBI Taxonomy" id="93759"/>
    <lineage>
        <taxon>Eukaryota</taxon>
        <taxon>Viridiplantae</taxon>
        <taxon>Streptophyta</taxon>
        <taxon>Embryophyta</taxon>
        <taxon>Tracheophyta</taxon>
        <taxon>Spermatophyta</taxon>
        <taxon>Magnoliopsida</taxon>
        <taxon>eudicotyledons</taxon>
        <taxon>Gunneridae</taxon>
        <taxon>Pentapetalae</taxon>
        <taxon>rosids</taxon>
        <taxon>malvids</taxon>
        <taxon>Malvales</taxon>
        <taxon>Malvaceae</taxon>
        <taxon>Grewioideae</taxon>
        <taxon>Apeibeae</taxon>
        <taxon>Corchorus</taxon>
    </lineage>
</organism>
<proteinExistence type="predicted"/>
<feature type="compositionally biased region" description="Polar residues" evidence="1">
    <location>
        <begin position="24"/>
        <end position="34"/>
    </location>
</feature>
<evidence type="ECO:0000313" key="3">
    <source>
        <dbReference type="Proteomes" id="UP000187203"/>
    </source>
</evidence>
<dbReference type="Proteomes" id="UP000187203">
    <property type="component" value="Unassembled WGS sequence"/>
</dbReference>
<evidence type="ECO:0000256" key="1">
    <source>
        <dbReference type="SAM" id="MobiDB-lite"/>
    </source>
</evidence>